<accession>A0A8A1MGW7</accession>
<proteinExistence type="predicted"/>
<reference evidence="1" key="1">
    <citation type="submission" date="2021-01" db="EMBL/GenBank/DDBJ databases">
        <title>Chromosome-level genome assembly of a human fungal pathogen reveals clustering of transcriptionally co-regulated genes.</title>
        <authorList>
            <person name="Voorhies M."/>
            <person name="Cohen S."/>
            <person name="Shea T.P."/>
            <person name="Petrus S."/>
            <person name="Munoz J.F."/>
            <person name="Poplawski S."/>
            <person name="Goldman W.E."/>
            <person name="Michael T."/>
            <person name="Cuomo C.A."/>
            <person name="Sil A."/>
            <person name="Beyhan S."/>
        </authorList>
    </citation>
    <scope>NUCLEOTIDE SEQUENCE</scope>
    <source>
        <strain evidence="1">WU24</strain>
    </source>
</reference>
<evidence type="ECO:0000313" key="2">
    <source>
        <dbReference type="Proteomes" id="UP000663671"/>
    </source>
</evidence>
<name>A0A8A1MGW7_AJECA</name>
<evidence type="ECO:0000313" key="1">
    <source>
        <dbReference type="EMBL" id="QSS64380.1"/>
    </source>
</evidence>
<organism evidence="1 2">
    <name type="scientific">Ajellomyces capsulatus</name>
    <name type="common">Darling's disease fungus</name>
    <name type="synonym">Histoplasma capsulatum</name>
    <dbReference type="NCBI Taxonomy" id="5037"/>
    <lineage>
        <taxon>Eukaryota</taxon>
        <taxon>Fungi</taxon>
        <taxon>Dikarya</taxon>
        <taxon>Ascomycota</taxon>
        <taxon>Pezizomycotina</taxon>
        <taxon>Eurotiomycetes</taxon>
        <taxon>Eurotiomycetidae</taxon>
        <taxon>Onygenales</taxon>
        <taxon>Ajellomycetaceae</taxon>
        <taxon>Histoplasma</taxon>
    </lineage>
</organism>
<dbReference type="EMBL" id="CP069114">
    <property type="protein sequence ID" value="QSS64380.1"/>
    <property type="molecule type" value="Genomic_DNA"/>
</dbReference>
<dbReference type="AlphaFoldDB" id="A0A8A1MGW7"/>
<dbReference type="Proteomes" id="UP000663671">
    <property type="component" value="Chromosome 1"/>
</dbReference>
<dbReference type="VEuPathDB" id="FungiDB:I7I51_01447"/>
<protein>
    <submittedName>
        <fullName evidence="1">Uncharacterized protein</fullName>
    </submittedName>
</protein>
<sequence length="116" mass="13037">MAFQTIMKPASERPTLPYFCLERAFSRSWERTTSTQKGGGGKKVFSQTTPTHQRYLDRDGLFTNEYRIPDLRKLLSTVLLKPPGSLKVCQTTKLALKQCGAECQTKQLGANELAPK</sequence>
<gene>
    <name evidence="1" type="ORF">I7I51_01447</name>
</gene>